<organism evidence="1 2">
    <name type="scientific">Enterococcus casseliflavus</name>
    <name type="common">Enterococcus flavescens</name>
    <dbReference type="NCBI Taxonomy" id="37734"/>
    <lineage>
        <taxon>Bacteria</taxon>
        <taxon>Bacillati</taxon>
        <taxon>Bacillota</taxon>
        <taxon>Bacilli</taxon>
        <taxon>Lactobacillales</taxon>
        <taxon>Enterococcaceae</taxon>
        <taxon>Enterococcus</taxon>
    </lineage>
</organism>
<dbReference type="Proteomes" id="UP001253851">
    <property type="component" value="Unassembled WGS sequence"/>
</dbReference>
<accession>A0ABD5FIY4</accession>
<protein>
    <submittedName>
        <fullName evidence="1">Uncharacterized protein</fullName>
    </submittedName>
</protein>
<gene>
    <name evidence="1" type="ORF">P7I34_04325</name>
</gene>
<dbReference type="AlphaFoldDB" id="A0ABD5FIY4"/>
<proteinExistence type="predicted"/>
<sequence>MERAFGYSQMRFNYITNYANSIAESAVQMEMAWQNRKNFRDDVDLEEWLKGQAEDIERKVSELSTYLRPLDAFYEKQEGSDVRIIQEKN</sequence>
<dbReference type="EMBL" id="JARQDZ010000002">
    <property type="protein sequence ID" value="MDT2981877.1"/>
    <property type="molecule type" value="Genomic_DNA"/>
</dbReference>
<name>A0ABD5FIY4_ENTCA</name>
<evidence type="ECO:0000313" key="2">
    <source>
        <dbReference type="Proteomes" id="UP001253851"/>
    </source>
</evidence>
<evidence type="ECO:0000313" key="1">
    <source>
        <dbReference type="EMBL" id="MDT2981877.1"/>
    </source>
</evidence>
<dbReference type="RefSeq" id="WP_311957163.1">
    <property type="nucleotide sequence ID" value="NZ_JARQDZ010000002.1"/>
</dbReference>
<comment type="caution">
    <text evidence="1">The sequence shown here is derived from an EMBL/GenBank/DDBJ whole genome shotgun (WGS) entry which is preliminary data.</text>
</comment>
<reference evidence="1 2" key="1">
    <citation type="submission" date="2023-03" db="EMBL/GenBank/DDBJ databases">
        <authorList>
            <person name="Shen W."/>
            <person name="Cai J."/>
        </authorList>
    </citation>
    <scope>NUCLEOTIDE SEQUENCE [LARGE SCALE GENOMIC DNA]</scope>
    <source>
        <strain evidence="1 2">B516</strain>
    </source>
</reference>